<reference evidence="2" key="1">
    <citation type="submission" date="2021-02" db="EMBL/GenBank/DDBJ databases">
        <authorList>
            <person name="Dougan E. K."/>
            <person name="Rhodes N."/>
            <person name="Thang M."/>
            <person name="Chan C."/>
        </authorList>
    </citation>
    <scope>NUCLEOTIDE SEQUENCE</scope>
</reference>
<protein>
    <recommendedName>
        <fullName evidence="4">C2H2-type domain-containing protein</fullName>
    </recommendedName>
</protein>
<dbReference type="Gene3D" id="3.30.160.60">
    <property type="entry name" value="Classic Zinc Finger"/>
    <property type="match status" value="1"/>
</dbReference>
<organism evidence="2 3">
    <name type="scientific">Polarella glacialis</name>
    <name type="common">Dinoflagellate</name>
    <dbReference type="NCBI Taxonomy" id="89957"/>
    <lineage>
        <taxon>Eukaryota</taxon>
        <taxon>Sar</taxon>
        <taxon>Alveolata</taxon>
        <taxon>Dinophyceae</taxon>
        <taxon>Suessiales</taxon>
        <taxon>Suessiaceae</taxon>
        <taxon>Polarella</taxon>
    </lineage>
</organism>
<dbReference type="AlphaFoldDB" id="A0A813ISP4"/>
<feature type="compositionally biased region" description="Basic residues" evidence="1">
    <location>
        <begin position="100"/>
        <end position="113"/>
    </location>
</feature>
<feature type="region of interest" description="Disordered" evidence="1">
    <location>
        <begin position="77"/>
        <end position="113"/>
    </location>
</feature>
<evidence type="ECO:0000313" key="3">
    <source>
        <dbReference type="Proteomes" id="UP000626109"/>
    </source>
</evidence>
<evidence type="ECO:0000313" key="2">
    <source>
        <dbReference type="EMBL" id="CAE8655748.1"/>
    </source>
</evidence>
<evidence type="ECO:0008006" key="4">
    <source>
        <dbReference type="Google" id="ProtNLM"/>
    </source>
</evidence>
<comment type="caution">
    <text evidence="2">The sequence shown here is derived from an EMBL/GenBank/DDBJ whole genome shotgun (WGS) entry which is preliminary data.</text>
</comment>
<name>A0A813ISP4_POLGL</name>
<accession>A0A813ISP4</accession>
<dbReference type="Proteomes" id="UP000626109">
    <property type="component" value="Unassembled WGS sequence"/>
</dbReference>
<dbReference type="EMBL" id="CAJNNW010013746">
    <property type="protein sequence ID" value="CAE8655748.1"/>
    <property type="molecule type" value="Genomic_DNA"/>
</dbReference>
<sequence>MLSLTVHRCSLCSPGGPAFQTTNALQQHLRRKHGIRNELRQYVDGSGRCPVCKTQFSSRVHALEHLRETRRQNRCRTAVSGGQVKRLSKSTVDALDAHDRKCRREARQAKQHP</sequence>
<evidence type="ECO:0000256" key="1">
    <source>
        <dbReference type="SAM" id="MobiDB-lite"/>
    </source>
</evidence>
<gene>
    <name evidence="2" type="ORF">PGLA2088_LOCUS11791</name>
</gene>
<proteinExistence type="predicted"/>